<dbReference type="SUPFAM" id="SSF53254">
    <property type="entry name" value="Phosphoglycerate mutase-like"/>
    <property type="match status" value="1"/>
</dbReference>
<dbReference type="Proteomes" id="UP001291999">
    <property type="component" value="Unassembled WGS sequence"/>
</dbReference>
<dbReference type="Pfam" id="PF00300">
    <property type="entry name" value="His_Phos_1"/>
    <property type="match status" value="1"/>
</dbReference>
<dbReference type="Gene3D" id="3.40.50.1240">
    <property type="entry name" value="Phosphoglycerate mutase-like"/>
    <property type="match status" value="1"/>
</dbReference>
<comment type="caution">
    <text evidence="1">The sequence shown here is derived from an EMBL/GenBank/DDBJ whole genome shotgun (WGS) entry which is preliminary data.</text>
</comment>
<protein>
    <submittedName>
        <fullName evidence="1">Histidine phosphatase family protein</fullName>
        <ecNumber evidence="1">3.1.3.-</ecNumber>
    </submittedName>
</protein>
<keyword evidence="2" id="KW-1185">Reference proteome</keyword>
<dbReference type="InterPro" id="IPR029033">
    <property type="entry name" value="His_PPase_superfam"/>
</dbReference>
<evidence type="ECO:0000313" key="2">
    <source>
        <dbReference type="Proteomes" id="UP001291999"/>
    </source>
</evidence>
<keyword evidence="1" id="KW-0378">Hydrolase</keyword>
<dbReference type="GO" id="GO:0016787">
    <property type="term" value="F:hydrolase activity"/>
    <property type="evidence" value="ECO:0007669"/>
    <property type="project" value="UniProtKB-KW"/>
</dbReference>
<dbReference type="InterPro" id="IPR013078">
    <property type="entry name" value="His_Pase_superF_clade-1"/>
</dbReference>
<sequence>MADLQCAARVHVARHGAGTTGDPDPFADTFASWLDGDLTARIPGAESGHEVAARYEAVLLEIADEHRGEAVLVVSHGGVMRLALPALARNLTPGHARGLPLDSCDVVALDADADGWLVRSWADRPLA</sequence>
<gene>
    <name evidence="1" type="ORF">SFC79_12110</name>
</gene>
<dbReference type="EMBL" id="JAXQPW010000004">
    <property type="protein sequence ID" value="MDZ5662509.1"/>
    <property type="molecule type" value="Genomic_DNA"/>
</dbReference>
<reference evidence="1 2" key="1">
    <citation type="submission" date="2023-11" db="EMBL/GenBank/DDBJ databases">
        <title>Novel species in genus Nocardioides.</title>
        <authorList>
            <person name="Zhou H."/>
        </authorList>
    </citation>
    <scope>NUCLEOTIDE SEQUENCE [LARGE SCALE GENOMIC DNA]</scope>
    <source>
        <strain evidence="1 2">S-58</strain>
    </source>
</reference>
<dbReference type="EC" id="3.1.3.-" evidence="1"/>
<name>A0ABU5KCD0_9ACTN</name>
<dbReference type="RefSeq" id="WP_172270861.1">
    <property type="nucleotide sequence ID" value="NZ_JAXQPW010000004.1"/>
</dbReference>
<proteinExistence type="predicted"/>
<evidence type="ECO:0000313" key="1">
    <source>
        <dbReference type="EMBL" id="MDZ5662509.1"/>
    </source>
</evidence>
<accession>A0ABU5KCD0</accession>
<organism evidence="1 2">
    <name type="scientific">Nocardioides renjunii</name>
    <dbReference type="NCBI Taxonomy" id="3095075"/>
    <lineage>
        <taxon>Bacteria</taxon>
        <taxon>Bacillati</taxon>
        <taxon>Actinomycetota</taxon>
        <taxon>Actinomycetes</taxon>
        <taxon>Propionibacteriales</taxon>
        <taxon>Nocardioidaceae</taxon>
        <taxon>Nocardioides</taxon>
    </lineage>
</organism>